<feature type="region of interest" description="Disordered" evidence="5">
    <location>
        <begin position="287"/>
        <end position="337"/>
    </location>
</feature>
<feature type="domain" description="ZZ-type" evidence="7">
    <location>
        <begin position="399"/>
        <end position="456"/>
    </location>
</feature>
<dbReference type="InterPro" id="IPR001005">
    <property type="entry name" value="SANT/Myb"/>
</dbReference>
<proteinExistence type="predicted"/>
<keyword evidence="9" id="KW-1185">Reference proteome</keyword>
<evidence type="ECO:0000313" key="9">
    <source>
        <dbReference type="Proteomes" id="UP000242180"/>
    </source>
</evidence>
<dbReference type="InParanoid" id="A0A1X2HF33"/>
<name>A0A1X2HF33_SYNRA</name>
<feature type="non-terminal residue" evidence="8">
    <location>
        <position position="1"/>
    </location>
</feature>
<dbReference type="InterPro" id="IPR043145">
    <property type="entry name" value="Znf_ZZ_sf"/>
</dbReference>
<dbReference type="SMART" id="SM00717">
    <property type="entry name" value="SANT"/>
    <property type="match status" value="1"/>
</dbReference>
<dbReference type="InterPro" id="IPR037830">
    <property type="entry name" value="ZZZ3"/>
</dbReference>
<dbReference type="PROSITE" id="PS01357">
    <property type="entry name" value="ZF_ZZ_1"/>
    <property type="match status" value="1"/>
</dbReference>
<dbReference type="STRING" id="13706.A0A1X2HF33"/>
<dbReference type="SUPFAM" id="SSF57850">
    <property type="entry name" value="RING/U-box"/>
    <property type="match status" value="1"/>
</dbReference>
<dbReference type="AlphaFoldDB" id="A0A1X2HF33"/>
<dbReference type="CDD" id="cd02249">
    <property type="entry name" value="ZZ"/>
    <property type="match status" value="1"/>
</dbReference>
<dbReference type="EMBL" id="MCGN01000004">
    <property type="protein sequence ID" value="ORY97541.1"/>
    <property type="molecule type" value="Genomic_DNA"/>
</dbReference>
<dbReference type="Gene3D" id="3.30.60.90">
    <property type="match status" value="1"/>
</dbReference>
<evidence type="ECO:0000256" key="3">
    <source>
        <dbReference type="ARBA" id="ARBA00022833"/>
    </source>
</evidence>
<dbReference type="Pfam" id="PF00569">
    <property type="entry name" value="ZZ"/>
    <property type="match status" value="1"/>
</dbReference>
<evidence type="ECO:0000259" key="7">
    <source>
        <dbReference type="PROSITE" id="PS50135"/>
    </source>
</evidence>
<feature type="domain" description="Myb-like" evidence="6">
    <location>
        <begin position="221"/>
        <end position="277"/>
    </location>
</feature>
<dbReference type="OrthoDB" id="424753at2759"/>
<evidence type="ECO:0000256" key="4">
    <source>
        <dbReference type="PROSITE-ProRule" id="PRU00228"/>
    </source>
</evidence>
<dbReference type="PROSITE" id="PS50135">
    <property type="entry name" value="ZF_ZZ_2"/>
    <property type="match status" value="1"/>
</dbReference>
<reference evidence="8 9" key="1">
    <citation type="submission" date="2016-07" db="EMBL/GenBank/DDBJ databases">
        <title>Pervasive Adenine N6-methylation of Active Genes in Fungi.</title>
        <authorList>
            <consortium name="DOE Joint Genome Institute"/>
            <person name="Mondo S.J."/>
            <person name="Dannebaum R.O."/>
            <person name="Kuo R.C."/>
            <person name="Labutti K."/>
            <person name="Haridas S."/>
            <person name="Kuo A."/>
            <person name="Salamov A."/>
            <person name="Ahrendt S.R."/>
            <person name="Lipzen A."/>
            <person name="Sullivan W."/>
            <person name="Andreopoulos W.B."/>
            <person name="Clum A."/>
            <person name="Lindquist E."/>
            <person name="Daum C."/>
            <person name="Ramamoorthy G.K."/>
            <person name="Gryganskyi A."/>
            <person name="Culley D."/>
            <person name="Magnuson J.K."/>
            <person name="James T.Y."/>
            <person name="O'Malley M.A."/>
            <person name="Stajich J.E."/>
            <person name="Spatafora J.W."/>
            <person name="Visel A."/>
            <person name="Grigoriev I.V."/>
        </authorList>
    </citation>
    <scope>NUCLEOTIDE SEQUENCE [LARGE SCALE GENOMIC DNA]</scope>
    <source>
        <strain evidence="8 9">NRRL 2496</strain>
    </source>
</reference>
<evidence type="ECO:0000256" key="2">
    <source>
        <dbReference type="ARBA" id="ARBA00022771"/>
    </source>
</evidence>
<dbReference type="CDD" id="cd00167">
    <property type="entry name" value="SANT"/>
    <property type="match status" value="1"/>
</dbReference>
<dbReference type="PANTHER" id="PTHR22705:SF0">
    <property type="entry name" value="ZZ-TYPE ZINC FINGER-CONTAINING PROTEIN 3"/>
    <property type="match status" value="1"/>
</dbReference>
<comment type="caution">
    <text evidence="8">The sequence shown here is derived from an EMBL/GenBank/DDBJ whole genome shotgun (WGS) entry which is preliminary data.</text>
</comment>
<dbReference type="PROSITE" id="PS50090">
    <property type="entry name" value="MYB_LIKE"/>
    <property type="match status" value="1"/>
</dbReference>
<keyword evidence="3" id="KW-0862">Zinc</keyword>
<keyword evidence="2 4" id="KW-0863">Zinc-finger</keyword>
<organism evidence="8 9">
    <name type="scientific">Syncephalastrum racemosum</name>
    <name type="common">Filamentous fungus</name>
    <dbReference type="NCBI Taxonomy" id="13706"/>
    <lineage>
        <taxon>Eukaryota</taxon>
        <taxon>Fungi</taxon>
        <taxon>Fungi incertae sedis</taxon>
        <taxon>Mucoromycota</taxon>
        <taxon>Mucoromycotina</taxon>
        <taxon>Mucoromycetes</taxon>
        <taxon>Mucorales</taxon>
        <taxon>Syncephalastraceae</taxon>
        <taxon>Syncephalastrum</taxon>
    </lineage>
</organism>
<keyword evidence="1" id="KW-0479">Metal-binding</keyword>
<evidence type="ECO:0000313" key="8">
    <source>
        <dbReference type="EMBL" id="ORY97541.1"/>
    </source>
</evidence>
<accession>A0A1X2HF33</accession>
<dbReference type="PANTHER" id="PTHR22705">
    <property type="entry name" value="ZINC FINGER, ZZ DOMAIN CONTAINING 3"/>
    <property type="match status" value="1"/>
</dbReference>
<feature type="region of interest" description="Disordered" evidence="5">
    <location>
        <begin position="125"/>
        <end position="202"/>
    </location>
</feature>
<feature type="compositionally biased region" description="Polar residues" evidence="5">
    <location>
        <begin position="294"/>
        <end position="310"/>
    </location>
</feature>
<evidence type="ECO:0000256" key="1">
    <source>
        <dbReference type="ARBA" id="ARBA00022723"/>
    </source>
</evidence>
<dbReference type="InterPro" id="IPR009057">
    <property type="entry name" value="Homeodomain-like_sf"/>
</dbReference>
<sequence>LVYSYQHVSKTLTVLRHQLKQATQDIDTLHTLKRRALEDPYGFLEQLKSKKTRRDMPRLQKIVSTPVIDWSKYRLLPDEKVQEQSGRLIPTTWYHSHLILPSCSGGLIPPICKYTARSLQRELSRTAQVVGQMPSRAGSVSDGSDKESDDGDPSALPGKGKGKRRTSVAQTGAADSRATSPALPSPAPVQTMPPPPPKPLGFVAIDENGYQSLPNANEEPRPATFNQPWTDEEQRRLEELLIEFPDEPVQAQRFNKIANALGTRSARQVGSRVQKYFIKLAKMGLPVPGKLSSRPPSTNKGGNRGGSTANRAKVKRSSSSTPRPTARPPMQRTSGVGYNAIVSGGITTSRISGAHYLTAQAPPSALMSDDEEGADLKQVMIQAAQPGEHFESAEQAFLPDAFSCDNCGVDPIRGTRYKCRVCEEIDLCEACYKLGTFANDKHTPEHPFEEIKQVNQPAPSYADDDYVTPNLGGEYSYLGF</sequence>
<evidence type="ECO:0000256" key="5">
    <source>
        <dbReference type="SAM" id="MobiDB-lite"/>
    </source>
</evidence>
<dbReference type="SMART" id="SM00291">
    <property type="entry name" value="ZnF_ZZ"/>
    <property type="match status" value="1"/>
</dbReference>
<evidence type="ECO:0000259" key="6">
    <source>
        <dbReference type="PROSITE" id="PS50090"/>
    </source>
</evidence>
<dbReference type="OMA" id="EGFACDS"/>
<dbReference type="Gene3D" id="1.10.10.60">
    <property type="entry name" value="Homeodomain-like"/>
    <property type="match status" value="1"/>
</dbReference>
<protein>
    <submittedName>
        <fullName evidence="8">Uncharacterized protein</fullName>
    </submittedName>
</protein>
<dbReference type="InterPro" id="IPR000433">
    <property type="entry name" value="Znf_ZZ"/>
</dbReference>
<dbReference type="Proteomes" id="UP000242180">
    <property type="component" value="Unassembled WGS sequence"/>
</dbReference>
<dbReference type="Pfam" id="PF00249">
    <property type="entry name" value="Myb_DNA-binding"/>
    <property type="match status" value="1"/>
</dbReference>
<dbReference type="SUPFAM" id="SSF46689">
    <property type="entry name" value="Homeodomain-like"/>
    <property type="match status" value="1"/>
</dbReference>
<feature type="compositionally biased region" description="Pro residues" evidence="5">
    <location>
        <begin position="183"/>
        <end position="199"/>
    </location>
</feature>
<dbReference type="GO" id="GO:0008270">
    <property type="term" value="F:zinc ion binding"/>
    <property type="evidence" value="ECO:0007669"/>
    <property type="project" value="UniProtKB-KW"/>
</dbReference>
<gene>
    <name evidence="8" type="ORF">BCR43DRAFT_437422</name>
</gene>